<dbReference type="InterPro" id="IPR036412">
    <property type="entry name" value="HAD-like_sf"/>
</dbReference>
<dbReference type="InterPro" id="IPR044492">
    <property type="entry name" value="P_typ_ATPase_HD_dom"/>
</dbReference>
<dbReference type="Gene3D" id="3.40.1110.10">
    <property type="entry name" value="Calcium-transporting ATPase, cytoplasmic domain N"/>
    <property type="match status" value="1"/>
</dbReference>
<comment type="catalytic activity">
    <reaction evidence="16">
        <text>K(+)(out) + ATP + H2O = K(+)(in) + ADP + phosphate + H(+)</text>
        <dbReference type="Rhea" id="RHEA:16777"/>
        <dbReference type="ChEBI" id="CHEBI:15377"/>
        <dbReference type="ChEBI" id="CHEBI:15378"/>
        <dbReference type="ChEBI" id="CHEBI:29103"/>
        <dbReference type="ChEBI" id="CHEBI:30616"/>
        <dbReference type="ChEBI" id="CHEBI:43474"/>
        <dbReference type="ChEBI" id="CHEBI:456216"/>
        <dbReference type="EC" id="7.2.2.6"/>
    </reaction>
</comment>
<dbReference type="FunFam" id="2.70.150.10:FF:000033">
    <property type="entry name" value="Potassium-transporting ATPase ATP-binding subunit"/>
    <property type="match status" value="1"/>
</dbReference>
<evidence type="ECO:0000256" key="7">
    <source>
        <dbReference type="ARBA" id="ARBA00022723"/>
    </source>
</evidence>
<keyword evidence="11 16" id="KW-0630">Potassium</keyword>
<dbReference type="GO" id="GO:0008556">
    <property type="term" value="F:P-type potassium transmembrane transporter activity"/>
    <property type="evidence" value="ECO:0007669"/>
    <property type="project" value="UniProtKB-UniRule"/>
</dbReference>
<evidence type="ECO:0000256" key="6">
    <source>
        <dbReference type="ARBA" id="ARBA00022692"/>
    </source>
</evidence>
<feature type="binding site" evidence="16">
    <location>
        <begin position="381"/>
        <end position="388"/>
    </location>
    <ligand>
        <name>ATP</name>
        <dbReference type="ChEBI" id="CHEBI:30616"/>
    </ligand>
</feature>
<comment type="subcellular location">
    <subcellularLocation>
        <location evidence="16">Cell membrane</location>
        <topology evidence="16">Multi-pass membrane protein</topology>
    </subcellularLocation>
    <subcellularLocation>
        <location evidence="1">Membrane</location>
    </subcellularLocation>
</comment>
<dbReference type="EMBL" id="CAADFC020000030">
    <property type="protein sequence ID" value="VIO78291.1"/>
    <property type="molecule type" value="Genomic_DNA"/>
</dbReference>
<dbReference type="FunFam" id="3.40.1110.10:FF:000007">
    <property type="entry name" value="Potassium-transporting ATPase ATP-binding subunit"/>
    <property type="match status" value="1"/>
</dbReference>
<evidence type="ECO:0000256" key="15">
    <source>
        <dbReference type="ARBA" id="ARBA00023136"/>
    </source>
</evidence>
<keyword evidence="12 16" id="KW-1278">Translocase</keyword>
<dbReference type="RefSeq" id="WP_139863919.1">
    <property type="nucleotide sequence ID" value="NZ_CAADFC020000030.1"/>
</dbReference>
<keyword evidence="6 16" id="KW-0812">Transmembrane</keyword>
<feature type="domain" description="P-type ATPase A" evidence="17">
    <location>
        <begin position="109"/>
        <end position="212"/>
    </location>
</feature>
<feature type="transmembrane region" description="Helical" evidence="16">
    <location>
        <begin position="41"/>
        <end position="58"/>
    </location>
</feature>
<dbReference type="SUPFAM" id="SSF81653">
    <property type="entry name" value="Calcium ATPase, transduction domain A"/>
    <property type="match status" value="1"/>
</dbReference>
<dbReference type="PROSITE" id="PS01229">
    <property type="entry name" value="COF_2"/>
    <property type="match status" value="1"/>
</dbReference>
<dbReference type="CDD" id="cd02078">
    <property type="entry name" value="P-type_ATPase_K"/>
    <property type="match status" value="1"/>
</dbReference>
<evidence type="ECO:0000313" key="19">
    <source>
        <dbReference type="Proteomes" id="UP000328092"/>
    </source>
</evidence>
<dbReference type="SUPFAM" id="SSF56784">
    <property type="entry name" value="HAD-like"/>
    <property type="match status" value="1"/>
</dbReference>
<protein>
    <recommendedName>
        <fullName evidence="16">Potassium-transporting ATPase ATP-binding subunit</fullName>
        <ecNumber evidence="16">7.2.2.6</ecNumber>
    </recommendedName>
    <alternativeName>
        <fullName evidence="16">ATP phosphohydrolase [potassium-transporting] B chain</fullName>
    </alternativeName>
    <alternativeName>
        <fullName evidence="16">Potassium-binding and translocating subunit B</fullName>
    </alternativeName>
    <alternativeName>
        <fullName evidence="16">Potassium-translocating ATPase B chain</fullName>
    </alternativeName>
</protein>
<dbReference type="InterPro" id="IPR023299">
    <property type="entry name" value="ATPase_P-typ_cyto_dom_N"/>
</dbReference>
<keyword evidence="3 16" id="KW-1003">Cell membrane</keyword>
<proteinExistence type="inferred from homology"/>
<keyword evidence="4 16" id="KW-0633">Potassium transport</keyword>
<feature type="active site" description="4-aspartylphosphate intermediate" evidence="16">
    <location>
        <position position="311"/>
    </location>
</feature>
<evidence type="ECO:0000256" key="10">
    <source>
        <dbReference type="ARBA" id="ARBA00022842"/>
    </source>
</evidence>
<evidence type="ECO:0000256" key="4">
    <source>
        <dbReference type="ARBA" id="ARBA00022538"/>
    </source>
</evidence>
<evidence type="ECO:0000256" key="5">
    <source>
        <dbReference type="ARBA" id="ARBA00022553"/>
    </source>
</evidence>
<gene>
    <name evidence="16 18" type="primary">kdpB</name>
    <name evidence="18" type="ORF">CI1B_73320</name>
</gene>
<feature type="transmembrane region" description="Helical" evidence="16">
    <location>
        <begin position="605"/>
        <end position="623"/>
    </location>
</feature>
<dbReference type="HAMAP" id="MF_00285">
    <property type="entry name" value="KdpB"/>
    <property type="match status" value="1"/>
</dbReference>
<feature type="transmembrane region" description="Helical" evidence="16">
    <location>
        <begin position="677"/>
        <end position="702"/>
    </location>
</feature>
<feature type="transmembrane region" description="Helical" evidence="16">
    <location>
        <begin position="70"/>
        <end position="88"/>
    </location>
</feature>
<dbReference type="NCBIfam" id="TIGR01494">
    <property type="entry name" value="ATPase_P-type"/>
    <property type="match status" value="2"/>
</dbReference>
<keyword evidence="2 16" id="KW-0813">Transport</keyword>
<keyword evidence="15 16" id="KW-0472">Membrane</keyword>
<keyword evidence="9 16" id="KW-0067">ATP-binding</keyword>
<dbReference type="GO" id="GO:0005524">
    <property type="term" value="F:ATP binding"/>
    <property type="evidence" value="ECO:0007669"/>
    <property type="project" value="UniProtKB-UniRule"/>
</dbReference>
<name>A0A508TV83_9BRAD</name>
<keyword evidence="13 16" id="KW-1133">Transmembrane helix</keyword>
<evidence type="ECO:0000256" key="8">
    <source>
        <dbReference type="ARBA" id="ARBA00022741"/>
    </source>
</evidence>
<dbReference type="SUPFAM" id="SSF81665">
    <property type="entry name" value="Calcium ATPase, transmembrane domain M"/>
    <property type="match status" value="1"/>
</dbReference>
<feature type="binding site" evidence="16">
    <location>
        <position position="543"/>
    </location>
    <ligand>
        <name>Mg(2+)</name>
        <dbReference type="ChEBI" id="CHEBI:18420"/>
    </ligand>
</feature>
<dbReference type="GO" id="GO:0005886">
    <property type="term" value="C:plasma membrane"/>
    <property type="evidence" value="ECO:0007669"/>
    <property type="project" value="UniProtKB-SubCell"/>
</dbReference>
<dbReference type="PANTHER" id="PTHR43743:SF1">
    <property type="entry name" value="POTASSIUM-TRANSPORTING ATPASE ATP-BINDING SUBUNIT"/>
    <property type="match status" value="1"/>
</dbReference>
<feature type="transmembrane region" description="Helical" evidence="16">
    <location>
        <begin position="254"/>
        <end position="280"/>
    </location>
</feature>
<dbReference type="PRINTS" id="PR00119">
    <property type="entry name" value="CATATPASE"/>
</dbReference>
<keyword evidence="5 16" id="KW-0597">Phosphoprotein</keyword>
<dbReference type="InterPro" id="IPR001757">
    <property type="entry name" value="P_typ_ATPase"/>
</dbReference>
<dbReference type="Pfam" id="PF00702">
    <property type="entry name" value="Hydrolase"/>
    <property type="match status" value="1"/>
</dbReference>
<feature type="binding site" evidence="16">
    <location>
        <position position="539"/>
    </location>
    <ligand>
        <name>Mg(2+)</name>
        <dbReference type="ChEBI" id="CHEBI:18420"/>
    </ligand>
</feature>
<feature type="transmembrane region" description="Helical" evidence="16">
    <location>
        <begin position="635"/>
        <end position="657"/>
    </location>
</feature>
<feature type="binding site" evidence="16">
    <location>
        <position position="352"/>
    </location>
    <ligand>
        <name>ATP</name>
        <dbReference type="ChEBI" id="CHEBI:30616"/>
    </ligand>
</feature>
<evidence type="ECO:0000256" key="3">
    <source>
        <dbReference type="ARBA" id="ARBA00022475"/>
    </source>
</evidence>
<keyword evidence="7 16" id="KW-0479">Metal-binding</keyword>
<dbReference type="GO" id="GO:0000287">
    <property type="term" value="F:magnesium ion binding"/>
    <property type="evidence" value="ECO:0007669"/>
    <property type="project" value="UniProtKB-UniRule"/>
</dbReference>
<organism evidence="18 19">
    <name type="scientific">Bradyrhizobium ivorense</name>
    <dbReference type="NCBI Taxonomy" id="2511166"/>
    <lineage>
        <taxon>Bacteria</taxon>
        <taxon>Pseudomonadati</taxon>
        <taxon>Pseudomonadota</taxon>
        <taxon>Alphaproteobacteria</taxon>
        <taxon>Hyphomicrobiales</taxon>
        <taxon>Nitrobacteraceae</taxon>
        <taxon>Bradyrhizobium</taxon>
    </lineage>
</organism>
<dbReference type="InterPro" id="IPR023214">
    <property type="entry name" value="HAD_sf"/>
</dbReference>
<evidence type="ECO:0000256" key="9">
    <source>
        <dbReference type="ARBA" id="ARBA00022840"/>
    </source>
</evidence>
<feature type="binding site" evidence="16">
    <location>
        <position position="399"/>
    </location>
    <ligand>
        <name>ATP</name>
        <dbReference type="ChEBI" id="CHEBI:30616"/>
    </ligand>
</feature>
<dbReference type="AlphaFoldDB" id="A0A508TV83"/>
<dbReference type="OrthoDB" id="391538at2"/>
<dbReference type="SFLD" id="SFLDS00003">
    <property type="entry name" value="Haloacid_Dehalogenase"/>
    <property type="match status" value="1"/>
</dbReference>
<comment type="caution">
    <text evidence="18">The sequence shown here is derived from an EMBL/GenBank/DDBJ whole genome shotgun (WGS) entry which is preliminary data.</text>
</comment>
<dbReference type="PANTHER" id="PTHR43743">
    <property type="entry name" value="POTASSIUM-TRANSPORTING ATPASE ATP-BINDING SUBUNIT"/>
    <property type="match status" value="1"/>
</dbReference>
<evidence type="ECO:0000259" key="17">
    <source>
        <dbReference type="Pfam" id="PF00122"/>
    </source>
</evidence>
<comment type="subunit">
    <text evidence="16">The system is composed of three essential subunits: KdpA, KdpB and KdpC.</text>
</comment>
<dbReference type="EC" id="7.2.2.6" evidence="16"/>
<dbReference type="Proteomes" id="UP000328092">
    <property type="component" value="Unassembled WGS sequence"/>
</dbReference>
<dbReference type="InterPro" id="IPR018303">
    <property type="entry name" value="ATPase_P-typ_P_site"/>
</dbReference>
<evidence type="ECO:0000313" key="18">
    <source>
        <dbReference type="EMBL" id="VIO78291.1"/>
    </source>
</evidence>
<feature type="binding site" evidence="16">
    <location>
        <position position="348"/>
    </location>
    <ligand>
        <name>ATP</name>
        <dbReference type="ChEBI" id="CHEBI:30616"/>
    </ligand>
</feature>
<reference evidence="18" key="1">
    <citation type="submission" date="2019-02" db="EMBL/GenBank/DDBJ databases">
        <authorList>
            <person name="Pothier F.J."/>
        </authorList>
    </citation>
    <scope>NUCLEOTIDE SEQUENCE</scope>
    <source>
        <strain evidence="18">CI-1B</strain>
    </source>
</reference>
<dbReference type="Pfam" id="PF00122">
    <property type="entry name" value="E1-E2_ATPase"/>
    <property type="match status" value="1"/>
</dbReference>
<keyword evidence="10 16" id="KW-0460">Magnesium</keyword>
<evidence type="ECO:0000256" key="12">
    <source>
        <dbReference type="ARBA" id="ARBA00022967"/>
    </source>
</evidence>
<keyword evidence="8 16" id="KW-0547">Nucleotide-binding</keyword>
<keyword evidence="14 16" id="KW-0406">Ion transport</keyword>
<evidence type="ECO:0000256" key="1">
    <source>
        <dbReference type="ARBA" id="ARBA00004370"/>
    </source>
</evidence>
<dbReference type="InterPro" id="IPR059000">
    <property type="entry name" value="ATPase_P-type_domA"/>
</dbReference>
<dbReference type="SFLD" id="SFLDF00027">
    <property type="entry name" value="p-type_atpase"/>
    <property type="match status" value="1"/>
</dbReference>
<dbReference type="Gene3D" id="2.70.150.10">
    <property type="entry name" value="Calcium-transporting ATPase, cytoplasmic transduction domain A"/>
    <property type="match status" value="1"/>
</dbReference>
<evidence type="ECO:0000256" key="13">
    <source>
        <dbReference type="ARBA" id="ARBA00022989"/>
    </source>
</evidence>
<dbReference type="SFLD" id="SFLDG00002">
    <property type="entry name" value="C1.7:_P-type_atpase_like"/>
    <property type="match status" value="1"/>
</dbReference>
<evidence type="ECO:0000256" key="2">
    <source>
        <dbReference type="ARBA" id="ARBA00022448"/>
    </source>
</evidence>
<dbReference type="InterPro" id="IPR006391">
    <property type="entry name" value="P-type_ATPase_bsu_IA"/>
</dbReference>
<dbReference type="Gene3D" id="3.40.50.1000">
    <property type="entry name" value="HAD superfamily/HAD-like"/>
    <property type="match status" value="1"/>
</dbReference>
<dbReference type="PROSITE" id="PS00154">
    <property type="entry name" value="ATPASE_E1_E2"/>
    <property type="match status" value="1"/>
</dbReference>
<feature type="transmembrane region" description="Helical" evidence="16">
    <location>
        <begin position="223"/>
        <end position="248"/>
    </location>
</feature>
<accession>A0A508TV83</accession>
<dbReference type="InterPro" id="IPR008250">
    <property type="entry name" value="ATPase_P-typ_transduc_dom_A_sf"/>
</dbReference>
<dbReference type="InterPro" id="IPR023298">
    <property type="entry name" value="ATPase_P-typ_TM_dom_sf"/>
</dbReference>
<evidence type="ECO:0000256" key="11">
    <source>
        <dbReference type="ARBA" id="ARBA00022958"/>
    </source>
</evidence>
<dbReference type="GO" id="GO:0016887">
    <property type="term" value="F:ATP hydrolysis activity"/>
    <property type="evidence" value="ECO:0007669"/>
    <property type="project" value="InterPro"/>
</dbReference>
<sequence>METMKLQKQVTASTMLDPKILVPAIASAFVKLDPRLMAKNPVMFVVEVVAALTTVIFVRDLVTGGANLGFTFQIIIWLWFTVLFANFAEAVAEGRGKAQAESLKKTRTESQAKLLTGTDRTYRMVPGTSLKVGDVVLVEAGDNIPSDGEVIEGVASVNEAAITGESAPVIRESGGDRSAVTGGTQVLSDWIRVRITAAQGSTFIDRMIKLVEGAERQKTPNEIALNILLAGLTIIFVFATVTIPSYAAYAGGSISVVVLVALFVTLIPTTIGALLSAIGIAGMDRLVRFNVLAMSGRAVEAAGDVDTLLLDKTGTITLGNRQATAFRPIRGVTEQDLADAAQLASLADETPEGRSIVVLAKEKYGIRGRDMHELAATFVPFTAQTRMSGIDAGSSSVRKGAVDAILGYVEGGEPRTVASGNTVRSIAATMSAEAREIQAIADEIAKAGGTPLAVAKDGKLLGVVHLKDIVKGGIRERFAELRRMGIRTVMITGDNPMTAAAIAAEAGVDDFLAQATPEDKLKLIRDEQSKGKLVAMCGDGTNDAPALAQADVGVAMNTGTQAAREAGNMVDLDSNPTKLIEVVEIGKQLLMTRGALTTFSIANDVAKYFAIIPAMFLAFYPQLQVLNIMHLASPQSAILSAIIFNALIIIALIPLALKGVKYRAIGAGALLSRNLMIYGVGGIIIPFIGIKAIDLLVAALGLA</sequence>
<evidence type="ECO:0000256" key="16">
    <source>
        <dbReference type="HAMAP-Rule" id="MF_00285"/>
    </source>
</evidence>
<keyword evidence="19" id="KW-1185">Reference proteome</keyword>
<comment type="function">
    <text evidence="16">Part of the high-affinity ATP-driven potassium transport (or Kdp) system, which catalyzes the hydrolysis of ATP coupled with the electrogenic transport of potassium into the cytoplasm. This subunit is responsible for energy coupling to the transport system and for the release of the potassium ions to the cytoplasm.</text>
</comment>
<evidence type="ECO:0000256" key="14">
    <source>
        <dbReference type="ARBA" id="ARBA00023065"/>
    </source>
</evidence>
<dbReference type="NCBIfam" id="TIGR01497">
    <property type="entry name" value="kdpB"/>
    <property type="match status" value="1"/>
</dbReference>
<comment type="similarity">
    <text evidence="16">Belongs to the cation transport ATPase (P-type) (TC 3.A.3) family. Type IA subfamily.</text>
</comment>